<keyword evidence="2" id="KW-0560">Oxidoreductase</keyword>
<protein>
    <submittedName>
        <fullName evidence="2">Lysine 6-dehydrogenase</fullName>
        <ecNumber evidence="2">1.4.1.18</ecNumber>
    </submittedName>
</protein>
<evidence type="ECO:0000313" key="3">
    <source>
        <dbReference type="Proteomes" id="UP000191901"/>
    </source>
</evidence>
<dbReference type="Proteomes" id="UP000191901">
    <property type="component" value="Chromosome"/>
</dbReference>
<dbReference type="GO" id="GO:0050303">
    <property type="term" value="F:lysine 6-dehydrogenase activity"/>
    <property type="evidence" value="ECO:0007669"/>
    <property type="project" value="UniProtKB-EC"/>
</dbReference>
<dbReference type="PANTHER" id="PTHR43796">
    <property type="entry name" value="CARBOXYNORSPERMIDINE SYNTHASE"/>
    <property type="match status" value="1"/>
</dbReference>
<dbReference type="RefSeq" id="WP_080807359.1">
    <property type="nucleotide sequence ID" value="NZ_CP021983.2"/>
</dbReference>
<dbReference type="PANTHER" id="PTHR43796:SF2">
    <property type="entry name" value="CARBOXYNORSPERMIDINE SYNTHASE"/>
    <property type="match status" value="1"/>
</dbReference>
<dbReference type="OrthoDB" id="528778at2"/>
<dbReference type="Gene3D" id="3.40.50.720">
    <property type="entry name" value="NAD(P)-binding Rossmann-like Domain"/>
    <property type="match status" value="1"/>
</dbReference>
<dbReference type="Pfam" id="PF03435">
    <property type="entry name" value="Sacchrp_dh_NADP"/>
    <property type="match status" value="1"/>
</dbReference>
<dbReference type="InterPro" id="IPR036291">
    <property type="entry name" value="NAD(P)-bd_dom_sf"/>
</dbReference>
<dbReference type="EC" id="1.4.1.18" evidence="2"/>
<name>A0A1Z3HJR5_9CYAN</name>
<dbReference type="SUPFAM" id="SSF51735">
    <property type="entry name" value="NAD(P)-binding Rossmann-fold domains"/>
    <property type="match status" value="1"/>
</dbReference>
<feature type="domain" description="Saccharopine dehydrogenase NADP binding" evidence="1">
    <location>
        <begin position="5"/>
        <end position="122"/>
    </location>
</feature>
<dbReference type="AlphaFoldDB" id="A0A1Z3HJR5"/>
<dbReference type="Gene3D" id="3.30.360.10">
    <property type="entry name" value="Dihydrodipicolinate Reductase, domain 2"/>
    <property type="match status" value="1"/>
</dbReference>
<dbReference type="KEGG" id="hhg:XM38_014790"/>
<dbReference type="STRING" id="1641165.XM38_07835"/>
<evidence type="ECO:0000259" key="1">
    <source>
        <dbReference type="Pfam" id="PF03435"/>
    </source>
</evidence>
<gene>
    <name evidence="2" type="primary">lysDH</name>
    <name evidence="2" type="ORF">XM38_014790</name>
</gene>
<reference evidence="2 3" key="1">
    <citation type="journal article" date="2016" name="Biochim. Biophys. Acta">
        <title>Characterization of red-shifted phycobilisomes isolated from the chlorophyll f-containing cyanobacterium Halomicronema hongdechloris.</title>
        <authorList>
            <person name="Li Y."/>
            <person name="Lin Y."/>
            <person name="Garvey C.J."/>
            <person name="Birch D."/>
            <person name="Corkery R.W."/>
            <person name="Loughlin P.C."/>
            <person name="Scheer H."/>
            <person name="Willows R.D."/>
            <person name="Chen M."/>
        </authorList>
    </citation>
    <scope>NUCLEOTIDE SEQUENCE [LARGE SCALE GENOMIC DNA]</scope>
    <source>
        <strain evidence="2 3">C2206</strain>
    </source>
</reference>
<sequence>MSQQVLILGGCGRIGGAVAKDLQQYADATITITGRRPVTPRTKMPWRVLSLDLDDHQQLRETIAQHDLVIHCAGPFSYRDDRVLLACIDQGVHYLDVADNPAYVRQALSHGQAATAAGVTAIVSTGVFPGISNVMVRQGVESLDQAETAQLSYIVAGSGGAGVTVMRTTFLELLHPIRAWIDGRWQSVAPYSQRQRLVFPVPYGPCHVYWFNTIEAMTLPESFPLRTVITKFGSQPDIYNHLTWLTARLPKIWLRRPGMVEFLAQTSYRMTEWSDRLSGIGIAMRVDIEGQRQGEPTRYTGSFTHDSTATAAGLGTGLVAQALLSGDLQQPGVWPVELAVPTTLLEQGLEQRGLAIGQSWQRLG</sequence>
<evidence type="ECO:0000313" key="2">
    <source>
        <dbReference type="EMBL" id="ASC70540.1"/>
    </source>
</evidence>
<organism evidence="2 3">
    <name type="scientific">Halomicronema hongdechloris C2206</name>
    <dbReference type="NCBI Taxonomy" id="1641165"/>
    <lineage>
        <taxon>Bacteria</taxon>
        <taxon>Bacillati</taxon>
        <taxon>Cyanobacteriota</taxon>
        <taxon>Cyanophyceae</taxon>
        <taxon>Nodosilineales</taxon>
        <taxon>Nodosilineaceae</taxon>
        <taxon>Halomicronema</taxon>
    </lineage>
</organism>
<proteinExistence type="predicted"/>
<dbReference type="EMBL" id="CP021983">
    <property type="protein sequence ID" value="ASC70540.1"/>
    <property type="molecule type" value="Genomic_DNA"/>
</dbReference>
<dbReference type="InterPro" id="IPR005097">
    <property type="entry name" value="Sacchrp_dh_NADP-bd"/>
</dbReference>
<accession>A0A1Z3HJR5</accession>
<keyword evidence="3" id="KW-1185">Reference proteome</keyword>